<dbReference type="InterPro" id="IPR012340">
    <property type="entry name" value="NA-bd_OB-fold"/>
</dbReference>
<dbReference type="KEGG" id="alus:STSP2_03520"/>
<evidence type="ECO:0000259" key="6">
    <source>
        <dbReference type="Pfam" id="PF01957"/>
    </source>
</evidence>
<evidence type="ECO:0000256" key="1">
    <source>
        <dbReference type="ARBA" id="ARBA00004141"/>
    </source>
</evidence>
<comment type="subcellular location">
    <subcellularLocation>
        <location evidence="1">Membrane</location>
        <topology evidence="1">Multi-pass membrane protein</topology>
    </subcellularLocation>
</comment>
<dbReference type="Proteomes" id="UP000189674">
    <property type="component" value="Chromosome"/>
</dbReference>
<evidence type="ECO:0000256" key="2">
    <source>
        <dbReference type="ARBA" id="ARBA00022692"/>
    </source>
</evidence>
<dbReference type="OrthoDB" id="5432219at2"/>
<dbReference type="Gene3D" id="2.40.50.140">
    <property type="entry name" value="Nucleic acid-binding proteins"/>
    <property type="match status" value="1"/>
</dbReference>
<dbReference type="GO" id="GO:0005886">
    <property type="term" value="C:plasma membrane"/>
    <property type="evidence" value="ECO:0007669"/>
    <property type="project" value="TreeGrafter"/>
</dbReference>
<dbReference type="SUPFAM" id="SSF141322">
    <property type="entry name" value="NfeD domain-like"/>
    <property type="match status" value="1"/>
</dbReference>
<dbReference type="AlphaFoldDB" id="A0A1U9NRF6"/>
<dbReference type="InterPro" id="IPR052165">
    <property type="entry name" value="Membrane_assoc_protease"/>
</dbReference>
<dbReference type="PANTHER" id="PTHR33507">
    <property type="entry name" value="INNER MEMBRANE PROTEIN YBBJ"/>
    <property type="match status" value="1"/>
</dbReference>
<gene>
    <name evidence="7" type="ORF">STSP2_03520</name>
</gene>
<reference evidence="8" key="1">
    <citation type="submission" date="2017-02" db="EMBL/GenBank/DDBJ databases">
        <title>Comparative genomics and description of representatives of a novel lineage of planctomycetes thriving in anoxic sediments.</title>
        <authorList>
            <person name="Spring S."/>
            <person name="Bunk B."/>
            <person name="Sproer C."/>
        </authorList>
    </citation>
    <scope>NUCLEOTIDE SEQUENCE [LARGE SCALE GENOMIC DNA]</scope>
    <source>
        <strain evidence="8">ST-NAGAB-D1</strain>
    </source>
</reference>
<evidence type="ECO:0000313" key="7">
    <source>
        <dbReference type="EMBL" id="AQT70314.1"/>
    </source>
</evidence>
<dbReference type="STRING" id="1936003.STSP2_03520"/>
<protein>
    <recommendedName>
        <fullName evidence="6">NfeD-like C-terminal domain-containing protein</fullName>
    </recommendedName>
</protein>
<name>A0A1U9NRF6_9BACT</name>
<organism evidence="7 8">
    <name type="scientific">Anaerohalosphaera lusitana</name>
    <dbReference type="NCBI Taxonomy" id="1936003"/>
    <lineage>
        <taxon>Bacteria</taxon>
        <taxon>Pseudomonadati</taxon>
        <taxon>Planctomycetota</taxon>
        <taxon>Phycisphaerae</taxon>
        <taxon>Sedimentisphaerales</taxon>
        <taxon>Anaerohalosphaeraceae</taxon>
        <taxon>Anaerohalosphaera</taxon>
    </lineage>
</organism>
<evidence type="ECO:0000313" key="8">
    <source>
        <dbReference type="Proteomes" id="UP000189674"/>
    </source>
</evidence>
<dbReference type="InterPro" id="IPR002810">
    <property type="entry name" value="NfeD-like_C"/>
</dbReference>
<evidence type="ECO:0000256" key="5">
    <source>
        <dbReference type="SAM" id="Phobius"/>
    </source>
</evidence>
<feature type="domain" description="NfeD-like C-terminal" evidence="6">
    <location>
        <begin position="96"/>
        <end position="152"/>
    </location>
</feature>
<evidence type="ECO:0000256" key="3">
    <source>
        <dbReference type="ARBA" id="ARBA00022989"/>
    </source>
</evidence>
<keyword evidence="4 5" id="KW-0472">Membrane</keyword>
<accession>A0A1U9NRF6</accession>
<dbReference type="RefSeq" id="WP_146663911.1">
    <property type="nucleotide sequence ID" value="NZ_CP019791.1"/>
</dbReference>
<feature type="transmembrane region" description="Helical" evidence="5">
    <location>
        <begin position="12"/>
        <end position="45"/>
    </location>
</feature>
<dbReference type="PANTHER" id="PTHR33507:SF3">
    <property type="entry name" value="INNER MEMBRANE PROTEIN YBBJ"/>
    <property type="match status" value="1"/>
</dbReference>
<evidence type="ECO:0000256" key="4">
    <source>
        <dbReference type="ARBA" id="ARBA00023136"/>
    </source>
</evidence>
<proteinExistence type="predicted"/>
<keyword evidence="8" id="KW-1185">Reference proteome</keyword>
<keyword evidence="2 5" id="KW-0812">Transmembrane</keyword>
<dbReference type="Pfam" id="PF01957">
    <property type="entry name" value="NfeD"/>
    <property type="match status" value="1"/>
</dbReference>
<dbReference type="EMBL" id="CP019791">
    <property type="protein sequence ID" value="AQT70314.1"/>
    <property type="molecule type" value="Genomic_DNA"/>
</dbReference>
<sequence length="155" mass="17227">MDTLKDFLKPEIIWCLVGLVLLLMEFAVPGLILFFFAIGAWIVALVCLFWDSAGLDAQLIIFLIASITSLLALRRYLKNIFHGHIRSVQSGKQDLDEFVGQRVTVRSAIPANGTGRVEFRGTEWNATSDDPLAPGEPAEIISKDNLTLKVKKLDQ</sequence>
<keyword evidence="3 5" id="KW-1133">Transmembrane helix</keyword>
<feature type="transmembrane region" description="Helical" evidence="5">
    <location>
        <begin position="57"/>
        <end position="77"/>
    </location>
</feature>